<dbReference type="InterPro" id="IPR006047">
    <property type="entry name" value="GH13_cat_dom"/>
</dbReference>
<accession>A0A1M6R057</accession>
<evidence type="ECO:0000259" key="12">
    <source>
        <dbReference type="SMART" id="SM00642"/>
    </source>
</evidence>
<dbReference type="SUPFAM" id="SSF51445">
    <property type="entry name" value="(Trans)glycosidases"/>
    <property type="match status" value="1"/>
</dbReference>
<dbReference type="PIRSF" id="PIRSF000463">
    <property type="entry name" value="GlgB"/>
    <property type="match status" value="1"/>
</dbReference>
<dbReference type="UniPathway" id="UPA00164"/>
<evidence type="ECO:0000256" key="8">
    <source>
        <dbReference type="ARBA" id="ARBA00023056"/>
    </source>
</evidence>
<reference evidence="13 14" key="1">
    <citation type="submission" date="2016-11" db="EMBL/GenBank/DDBJ databases">
        <authorList>
            <person name="Jaros S."/>
            <person name="Januszkiewicz K."/>
            <person name="Wedrychowicz H."/>
        </authorList>
    </citation>
    <scope>NUCLEOTIDE SEQUENCE [LARGE SCALE GENOMIC DNA]</scope>
    <source>
        <strain evidence="13 14">DSM 19557</strain>
    </source>
</reference>
<keyword evidence="7 10" id="KW-0808">Transferase</keyword>
<evidence type="ECO:0000256" key="5">
    <source>
        <dbReference type="ARBA" id="ARBA00022600"/>
    </source>
</evidence>
<comment type="similarity">
    <text evidence="4 10">Belongs to the glycosyl hydrolase 13 family. GlgB subfamily.</text>
</comment>
<dbReference type="InterPro" id="IPR006407">
    <property type="entry name" value="GlgB"/>
</dbReference>
<dbReference type="NCBIfam" id="NF003811">
    <property type="entry name" value="PRK05402.1"/>
    <property type="match status" value="1"/>
</dbReference>
<feature type="domain" description="Glycosyl hydrolase family 13 catalytic" evidence="12">
    <location>
        <begin position="146"/>
        <end position="486"/>
    </location>
</feature>
<dbReference type="GO" id="GO:0003844">
    <property type="term" value="F:1,4-alpha-glucan branching enzyme activity"/>
    <property type="evidence" value="ECO:0007669"/>
    <property type="project" value="UniProtKB-UniRule"/>
</dbReference>
<dbReference type="GO" id="GO:0005978">
    <property type="term" value="P:glycogen biosynthetic process"/>
    <property type="evidence" value="ECO:0007669"/>
    <property type="project" value="UniProtKB-UniRule"/>
</dbReference>
<evidence type="ECO:0000256" key="1">
    <source>
        <dbReference type="ARBA" id="ARBA00000826"/>
    </source>
</evidence>
<dbReference type="HAMAP" id="MF_00685">
    <property type="entry name" value="GlgB"/>
    <property type="match status" value="1"/>
</dbReference>
<feature type="active site" description="Proton donor" evidence="10 11">
    <location>
        <position position="349"/>
    </location>
</feature>
<evidence type="ECO:0000256" key="7">
    <source>
        <dbReference type="ARBA" id="ARBA00022679"/>
    </source>
</evidence>
<dbReference type="CDD" id="cd11322">
    <property type="entry name" value="AmyAc_Glg_BE"/>
    <property type="match status" value="1"/>
</dbReference>
<dbReference type="InterPro" id="IPR037439">
    <property type="entry name" value="Branching_enzy"/>
</dbReference>
<dbReference type="AlphaFoldDB" id="A0A1M6R057"/>
<dbReference type="Pfam" id="PF02806">
    <property type="entry name" value="Alpha-amylase_C"/>
    <property type="match status" value="1"/>
</dbReference>
<dbReference type="GO" id="GO:0043169">
    <property type="term" value="F:cation binding"/>
    <property type="evidence" value="ECO:0007669"/>
    <property type="project" value="InterPro"/>
</dbReference>
<dbReference type="SUPFAM" id="SSF51011">
    <property type="entry name" value="Glycosyl hydrolase domain"/>
    <property type="match status" value="1"/>
</dbReference>
<dbReference type="PANTHER" id="PTHR43651:SF3">
    <property type="entry name" value="1,4-ALPHA-GLUCAN-BRANCHING ENZYME"/>
    <property type="match status" value="1"/>
</dbReference>
<dbReference type="InterPro" id="IPR013783">
    <property type="entry name" value="Ig-like_fold"/>
</dbReference>
<keyword evidence="6 10" id="KW-0328">Glycosyltransferase</keyword>
<dbReference type="InterPro" id="IPR014756">
    <property type="entry name" value="Ig_E-set"/>
</dbReference>
<dbReference type="InterPro" id="IPR006048">
    <property type="entry name" value="A-amylase/branching_C"/>
</dbReference>
<evidence type="ECO:0000256" key="4">
    <source>
        <dbReference type="ARBA" id="ARBA00009000"/>
    </source>
</evidence>
<dbReference type="Pfam" id="PF00128">
    <property type="entry name" value="Alpha-amylase"/>
    <property type="match status" value="1"/>
</dbReference>
<dbReference type="InterPro" id="IPR013780">
    <property type="entry name" value="Glyco_hydro_b"/>
</dbReference>
<evidence type="ECO:0000256" key="3">
    <source>
        <dbReference type="ARBA" id="ARBA00004964"/>
    </source>
</evidence>
<organism evidence="13 14">
    <name type="scientific">Thermocrinis minervae</name>
    <dbReference type="NCBI Taxonomy" id="381751"/>
    <lineage>
        <taxon>Bacteria</taxon>
        <taxon>Pseudomonadati</taxon>
        <taxon>Aquificota</taxon>
        <taxon>Aquificia</taxon>
        <taxon>Aquificales</taxon>
        <taxon>Aquificaceae</taxon>
        <taxon>Thermocrinis</taxon>
    </lineage>
</organism>
<keyword evidence="14" id="KW-1185">Reference proteome</keyword>
<dbReference type="STRING" id="381751.SAMN05444391_0466"/>
<keyword evidence="9 10" id="KW-0119">Carbohydrate metabolism</keyword>
<dbReference type="EC" id="2.4.1.18" evidence="10"/>
<evidence type="ECO:0000313" key="14">
    <source>
        <dbReference type="Proteomes" id="UP000189810"/>
    </source>
</evidence>
<dbReference type="InterPro" id="IPR017853">
    <property type="entry name" value="GH"/>
</dbReference>
<comment type="pathway">
    <text evidence="3 10">Glycan biosynthesis; glycogen biosynthesis.</text>
</comment>
<feature type="active site" description="Nucleophile" evidence="10 11">
    <location>
        <position position="298"/>
    </location>
</feature>
<evidence type="ECO:0000256" key="11">
    <source>
        <dbReference type="PIRSR" id="PIRSR000463-1"/>
    </source>
</evidence>
<dbReference type="GO" id="GO:0004553">
    <property type="term" value="F:hydrolase activity, hydrolyzing O-glycosyl compounds"/>
    <property type="evidence" value="ECO:0007669"/>
    <property type="project" value="InterPro"/>
</dbReference>
<keyword evidence="5 10" id="KW-0321">Glycogen metabolism</keyword>
<proteinExistence type="inferred from homology"/>
<comment type="catalytic activity">
    <reaction evidence="1 10">
        <text>Transfers a segment of a (1-&gt;4)-alpha-D-glucan chain to a primary hydroxy group in a similar glucan chain.</text>
        <dbReference type="EC" id="2.4.1.18"/>
    </reaction>
</comment>
<evidence type="ECO:0000256" key="9">
    <source>
        <dbReference type="ARBA" id="ARBA00023277"/>
    </source>
</evidence>
<dbReference type="EMBL" id="LT670846">
    <property type="protein sequence ID" value="SHK25871.1"/>
    <property type="molecule type" value="Genomic_DNA"/>
</dbReference>
<dbReference type="Gene3D" id="2.60.40.1180">
    <property type="entry name" value="Golgi alpha-mannosidase II"/>
    <property type="match status" value="1"/>
</dbReference>
<dbReference type="FunFam" id="3.20.20.80:FF:000003">
    <property type="entry name" value="1,4-alpha-glucan branching enzyme GlgB"/>
    <property type="match status" value="1"/>
</dbReference>
<dbReference type="Proteomes" id="UP000189810">
    <property type="component" value="Chromosome I"/>
</dbReference>
<keyword evidence="8 10" id="KW-0320">Glycogen biosynthesis</keyword>
<dbReference type="Pfam" id="PF02922">
    <property type="entry name" value="CBM_48"/>
    <property type="match status" value="1"/>
</dbReference>
<evidence type="ECO:0000313" key="13">
    <source>
        <dbReference type="EMBL" id="SHK25871.1"/>
    </source>
</evidence>
<dbReference type="FunFam" id="2.60.40.1180:FF:000002">
    <property type="entry name" value="1,4-alpha-glucan branching enzyme GlgB"/>
    <property type="match status" value="1"/>
</dbReference>
<dbReference type="PANTHER" id="PTHR43651">
    <property type="entry name" value="1,4-ALPHA-GLUCAN-BRANCHING ENZYME"/>
    <property type="match status" value="1"/>
</dbReference>
<dbReference type="OrthoDB" id="9800174at2"/>
<dbReference type="RefSeq" id="WP_079653635.1">
    <property type="nucleotide sequence ID" value="NZ_LT670846.1"/>
</dbReference>
<dbReference type="GO" id="GO:0005829">
    <property type="term" value="C:cytosol"/>
    <property type="evidence" value="ECO:0007669"/>
    <property type="project" value="TreeGrafter"/>
</dbReference>
<dbReference type="NCBIfam" id="NF008967">
    <property type="entry name" value="PRK12313.1"/>
    <property type="match status" value="1"/>
</dbReference>
<dbReference type="SMART" id="SM00642">
    <property type="entry name" value="Aamy"/>
    <property type="match status" value="1"/>
</dbReference>
<dbReference type="InterPro" id="IPR004193">
    <property type="entry name" value="Glyco_hydro_13_N"/>
</dbReference>
<sequence>MSIFSDYDVYLFKEGTHTRLYKKFGAHVKEGGVYFAVWAPNAQAVYVMGDFNNWNKFSHPLKRRDESSGIWEGFVEGVWVGCKYKYHIITRDSKSLEKADPFGFFHEGPPGNASIVWDLSYNWQDHEWMRSRREKNSLESPISIYEVHLGSWKKGLGYRQLAEELPKYVKDLGFTHVEFLPVMEHPFYGSWGYQITGYFAPTSRYGTPQDFMYLIDALHKEGIGVYLDWVPSHFPTDPHGLAYFDGTALYEYEDWRKRYHPDWTSFVFDYSKGEVRSFLISSAHFWLDVYHADGLRVDAVASMLYLDYSRKDWVPNVYGGRENLEAIEFLRELNKSIYRDFEGVQTVAEESTAWPMVSRPVYLGGLGFGMKWKMGWMHDTLFYFSKDPIYRKYHHDCLTFSIFYAFSENFVLPLSHDEVVHGKGSLISKMHGDVWQKFANLRALYAYMWTHPGKKLLFMGGELAQWEEWNHEKSLDWYLLDYDLHRGIQLLIKDLNRLYRKEKALHELDFSPEGFEWVDFSDWEKSIISYLRKSKDGDMVLVVCNFTPVVREGYRIGVPKGGFWRELINTDAKEYGGSGVGNLGGVWAEPVPFHSRPYSLKLTLPPLAVLILKPCEEPASSCM</sequence>
<dbReference type="Gene3D" id="3.20.20.80">
    <property type="entry name" value="Glycosidases"/>
    <property type="match status" value="1"/>
</dbReference>
<gene>
    <name evidence="10" type="primary">glgB</name>
    <name evidence="13" type="ORF">SAMN05444391_0466</name>
</gene>
<comment type="subunit">
    <text evidence="10">Monomer.</text>
</comment>
<evidence type="ECO:0000256" key="2">
    <source>
        <dbReference type="ARBA" id="ARBA00002953"/>
    </source>
</evidence>
<dbReference type="SUPFAM" id="SSF81296">
    <property type="entry name" value="E set domains"/>
    <property type="match status" value="1"/>
</dbReference>
<name>A0A1M6R057_9AQUI</name>
<evidence type="ECO:0000256" key="10">
    <source>
        <dbReference type="HAMAP-Rule" id="MF_00685"/>
    </source>
</evidence>
<comment type="function">
    <text evidence="2 10">Catalyzes the formation of the alpha-1,6-glucosidic linkages in glycogen by scission of a 1,4-alpha-linked oligosaccharide from growing alpha-1,4-glucan chains and the subsequent attachment of the oligosaccharide to the alpha-1,6 position.</text>
</comment>
<dbReference type="Gene3D" id="2.60.40.10">
    <property type="entry name" value="Immunoglobulins"/>
    <property type="match status" value="1"/>
</dbReference>
<protein>
    <recommendedName>
        <fullName evidence="10">1,4-alpha-glucan branching enzyme GlgB</fullName>
        <ecNumber evidence="10">2.4.1.18</ecNumber>
    </recommendedName>
    <alternativeName>
        <fullName evidence="10">1,4-alpha-D-glucan:1,4-alpha-D-glucan 6-glucosyl-transferase</fullName>
    </alternativeName>
    <alternativeName>
        <fullName evidence="10">Alpha-(1-&gt;4)-glucan branching enzyme</fullName>
    </alternativeName>
    <alternativeName>
        <fullName evidence="10">Glycogen branching enzyme</fullName>
        <shortName evidence="10">BE</shortName>
    </alternativeName>
</protein>
<evidence type="ECO:0000256" key="6">
    <source>
        <dbReference type="ARBA" id="ARBA00022676"/>
    </source>
</evidence>
<dbReference type="CDD" id="cd02855">
    <property type="entry name" value="E_set_GBE_prok_N"/>
    <property type="match status" value="1"/>
</dbReference>
<dbReference type="InterPro" id="IPR044143">
    <property type="entry name" value="GlgB_N_E_set_prok"/>
</dbReference>
<dbReference type="NCBIfam" id="TIGR01515">
    <property type="entry name" value="branching_enzym"/>
    <property type="match status" value="1"/>
</dbReference>